<accession>U4TM33</accession>
<evidence type="ECO:0000313" key="2">
    <source>
        <dbReference type="Proteomes" id="UP000030647"/>
    </source>
</evidence>
<sequence length="49" mass="6198">MLNTDPQISISAFLRFVGRFFYYKNQKRQNRKIDTRFWFLFFKNDEIEK</sequence>
<dbReference type="EMBL" id="KI271584">
    <property type="protein sequence ID" value="ERL65926.1"/>
    <property type="molecule type" value="Genomic_DNA"/>
</dbReference>
<gene>
    <name evidence="1" type="ORF">L248_2002</name>
</gene>
<name>U4TM33_9LACO</name>
<protein>
    <submittedName>
        <fullName evidence="1">Uncharacterized protein</fullName>
    </submittedName>
</protein>
<proteinExistence type="predicted"/>
<evidence type="ECO:0000313" key="1">
    <source>
        <dbReference type="EMBL" id="ERL65926.1"/>
    </source>
</evidence>
<dbReference type="AlphaFoldDB" id="U4TM33"/>
<dbReference type="STRING" id="1231336.L248_2002"/>
<dbReference type="HOGENOM" id="CLU_3137139_0_0_9"/>
<organism evidence="1 2">
    <name type="scientific">Schleiferilactobacillus shenzhenensis LY-73</name>
    <dbReference type="NCBI Taxonomy" id="1231336"/>
    <lineage>
        <taxon>Bacteria</taxon>
        <taxon>Bacillati</taxon>
        <taxon>Bacillota</taxon>
        <taxon>Bacilli</taxon>
        <taxon>Lactobacillales</taxon>
        <taxon>Lactobacillaceae</taxon>
        <taxon>Schleiferilactobacillus</taxon>
    </lineage>
</organism>
<dbReference type="Proteomes" id="UP000030647">
    <property type="component" value="Unassembled WGS sequence"/>
</dbReference>
<reference evidence="2" key="1">
    <citation type="journal article" date="2013" name="Genome Announc.">
        <title>Whole-Genome Sequencing of Lactobacillus shenzhenensis Strain LY-73T.</title>
        <authorList>
            <person name="Lin Z."/>
            <person name="Liu Z."/>
            <person name="Yang R."/>
            <person name="Zou Y."/>
            <person name="Wan D."/>
            <person name="Chen J."/>
            <person name="Guo M."/>
            <person name="Zhao J."/>
            <person name="Fang C."/>
            <person name="Yang R."/>
            <person name="Liu F."/>
        </authorList>
    </citation>
    <scope>NUCLEOTIDE SEQUENCE [LARGE SCALE GENOMIC DNA]</scope>
    <source>
        <strain evidence="2">LY-73</strain>
    </source>
</reference>
<keyword evidence="2" id="KW-1185">Reference proteome</keyword>